<organism evidence="2 3">
    <name type="scientific">Silvanigrella paludirubra</name>
    <dbReference type="NCBI Taxonomy" id="2499159"/>
    <lineage>
        <taxon>Bacteria</taxon>
        <taxon>Pseudomonadati</taxon>
        <taxon>Bdellovibrionota</taxon>
        <taxon>Oligoflexia</taxon>
        <taxon>Silvanigrellales</taxon>
        <taxon>Silvanigrellaceae</taxon>
        <taxon>Silvanigrella</taxon>
    </lineage>
</organism>
<reference evidence="2 3" key="1">
    <citation type="submission" date="2019-10" db="EMBL/GenBank/DDBJ databases">
        <title>New species of Slilvanegrellaceae.</title>
        <authorList>
            <person name="Pitt A."/>
            <person name="Hahn M.W."/>
        </authorList>
    </citation>
    <scope>NUCLEOTIDE SEQUENCE [LARGE SCALE GENOMIC DNA]</scope>
    <source>
        <strain evidence="2 3">SP-Ram-0.45-NSY-1</strain>
    </source>
</reference>
<dbReference type="SUPFAM" id="SSF53474">
    <property type="entry name" value="alpha/beta-Hydrolases"/>
    <property type="match status" value="1"/>
</dbReference>
<keyword evidence="3" id="KW-1185">Reference proteome</keyword>
<dbReference type="EMBL" id="WFLM01000005">
    <property type="protein sequence ID" value="KAB8036848.1"/>
    <property type="molecule type" value="Genomic_DNA"/>
</dbReference>
<dbReference type="AlphaFoldDB" id="A0A6N6VNW4"/>
<dbReference type="InterPro" id="IPR050585">
    <property type="entry name" value="Xaa-Pro_dipeptidyl-ppase/CocE"/>
</dbReference>
<gene>
    <name evidence="2" type="ORF">GCL60_13465</name>
</gene>
<dbReference type="InterPro" id="IPR029058">
    <property type="entry name" value="AB_hydrolase_fold"/>
</dbReference>
<dbReference type="InterPro" id="IPR011042">
    <property type="entry name" value="6-blade_b-propeller_TolB-like"/>
</dbReference>
<comment type="caution">
    <text evidence="2">The sequence shown here is derived from an EMBL/GenBank/DDBJ whole genome shotgun (WGS) entry which is preliminary data.</text>
</comment>
<evidence type="ECO:0000313" key="2">
    <source>
        <dbReference type="EMBL" id="KAB8036848.1"/>
    </source>
</evidence>
<dbReference type="PANTHER" id="PTHR43056">
    <property type="entry name" value="PEPTIDASE S9 PROLYL OLIGOPEPTIDASE"/>
    <property type="match status" value="1"/>
</dbReference>
<dbReference type="Gene3D" id="2.120.10.30">
    <property type="entry name" value="TolB, C-terminal domain"/>
    <property type="match status" value="1"/>
</dbReference>
<feature type="domain" description="Peptidase S9 prolyl oligopeptidase catalytic" evidence="1">
    <location>
        <begin position="455"/>
        <end position="661"/>
    </location>
</feature>
<evidence type="ECO:0000259" key="1">
    <source>
        <dbReference type="Pfam" id="PF00326"/>
    </source>
</evidence>
<proteinExistence type="predicted"/>
<protein>
    <submittedName>
        <fullName evidence="2">Prolyl oligopeptidase family serine peptidase</fullName>
    </submittedName>
</protein>
<evidence type="ECO:0000313" key="3">
    <source>
        <dbReference type="Proteomes" id="UP000437748"/>
    </source>
</evidence>
<dbReference type="GO" id="GO:0008236">
    <property type="term" value="F:serine-type peptidase activity"/>
    <property type="evidence" value="ECO:0007669"/>
    <property type="project" value="InterPro"/>
</dbReference>
<name>A0A6N6VNW4_9BACT</name>
<dbReference type="SUPFAM" id="SSF69322">
    <property type="entry name" value="Tricorn protease domain 2"/>
    <property type="match status" value="1"/>
</dbReference>
<dbReference type="GO" id="GO:0006508">
    <property type="term" value="P:proteolysis"/>
    <property type="evidence" value="ECO:0007669"/>
    <property type="project" value="InterPro"/>
</dbReference>
<dbReference type="Proteomes" id="UP000437748">
    <property type="component" value="Unassembled WGS sequence"/>
</dbReference>
<sequence length="662" mass="75420">MQRKILNCILRTSKSILYKGFNLNSIRIGLKMIASGTHANFGSWISPITSEIIASKSLSFTDIHIDNGIIYWIESRPNEKGRSVIVSYHQNGTYQDETPEEFSIGTSVHGYGGGAFFVRDQQLYFSNSKDGIVYHKNLKSNVIKPITEYFEGRFADFHADPRHEYLYCIRKDDSKKSQFPPTEIVQISLQSKKTTVLFTGSDFYSSPTISPNGTKISWLQWDHPNMPWDATELWIADVNLQGIISNKKRISIESKQSFYQPTWSSKNELFVSSDITGFWNIYKVTDSKLENIYTREADFGRPMWISGTRCFDFIDENKIISSYCEKGIWKTGVIHINEKSFSEVSNSLTCIYNIVAKNNCVAFFGGSETLPLAVILSNYESIQKTKVLRNSIGDIFQKDFISLPELIEFPTRDDQVAYAFYYKPKNPNYSYSDDQLPPLIVKVHGGPTANADFMFNPKVQYYTSRGFAYLEVNYRGSTGYGRNYREQLKGQWGIRDVEDCIDAALYLCNNNKVDKNKLIIAGSSSGGLTVLSSLAFHNIYKCGSCTYGIADLIAMTEHIHKFEAYYDQGLIGGSVEKEREKYFNRSPLNFANNIKSPIIFFHGDKDVVVHVSQTNKIVNELNKNKIYNEVYIFEGEGHGFKKAESIITSLNKELEFFKSLLS</sequence>
<dbReference type="PANTHER" id="PTHR43056:SF5">
    <property type="entry name" value="PEPTIDASE S9 PROLYL OLIGOPEPTIDASE CATALYTIC DOMAIN-CONTAINING PROTEIN"/>
    <property type="match status" value="1"/>
</dbReference>
<dbReference type="InterPro" id="IPR001375">
    <property type="entry name" value="Peptidase_S9_cat"/>
</dbReference>
<accession>A0A6N6VNW4</accession>
<dbReference type="Gene3D" id="3.40.50.1820">
    <property type="entry name" value="alpha/beta hydrolase"/>
    <property type="match status" value="1"/>
</dbReference>
<dbReference type="Pfam" id="PF00326">
    <property type="entry name" value="Peptidase_S9"/>
    <property type="match status" value="1"/>
</dbReference>